<dbReference type="GO" id="GO:0000976">
    <property type="term" value="F:transcription cis-regulatory region binding"/>
    <property type="evidence" value="ECO:0007669"/>
    <property type="project" value="TreeGrafter"/>
</dbReference>
<dbReference type="Gene3D" id="1.10.357.10">
    <property type="entry name" value="Tetracycline Repressor, domain 2"/>
    <property type="match status" value="1"/>
</dbReference>
<dbReference type="PRINTS" id="PR00455">
    <property type="entry name" value="HTHTETR"/>
</dbReference>
<gene>
    <name evidence="4" type="ORF">ATL45_1497</name>
    <name evidence="5" type="ORF">SAMN05421805_105300</name>
</gene>
<evidence type="ECO:0000259" key="3">
    <source>
        <dbReference type="PROSITE" id="PS50977"/>
    </source>
</evidence>
<dbReference type="InterPro" id="IPR050109">
    <property type="entry name" value="HTH-type_TetR-like_transc_reg"/>
</dbReference>
<dbReference type="GO" id="GO:0003700">
    <property type="term" value="F:DNA-binding transcription factor activity"/>
    <property type="evidence" value="ECO:0007669"/>
    <property type="project" value="TreeGrafter"/>
</dbReference>
<evidence type="ECO:0000313" key="7">
    <source>
        <dbReference type="Proteomes" id="UP000270697"/>
    </source>
</evidence>
<name>A0A1I5A9W4_9PSEU</name>
<accession>A0A1I5A9W4</accession>
<dbReference type="EMBL" id="FOUP01000005">
    <property type="protein sequence ID" value="SFN59120.1"/>
    <property type="molecule type" value="Genomic_DNA"/>
</dbReference>
<evidence type="ECO:0000313" key="5">
    <source>
        <dbReference type="EMBL" id="SFN59120.1"/>
    </source>
</evidence>
<dbReference type="InterPro" id="IPR041490">
    <property type="entry name" value="KstR2_TetR_C"/>
</dbReference>
<feature type="DNA-binding region" description="H-T-H motif" evidence="2">
    <location>
        <begin position="32"/>
        <end position="51"/>
    </location>
</feature>
<dbReference type="Pfam" id="PF17932">
    <property type="entry name" value="TetR_C_24"/>
    <property type="match status" value="1"/>
</dbReference>
<dbReference type="AlphaFoldDB" id="A0A1I5A9W4"/>
<dbReference type="STRING" id="455193.SAMN05421805_105300"/>
<protein>
    <submittedName>
        <fullName evidence="5">DNA-binding transcriptional regulator, AcrR family</fullName>
    </submittedName>
    <submittedName>
        <fullName evidence="4">TetR family transcriptional regulator</fullName>
    </submittedName>
</protein>
<organism evidence="5 6">
    <name type="scientific">Saccharopolyspora antimicrobica</name>
    <dbReference type="NCBI Taxonomy" id="455193"/>
    <lineage>
        <taxon>Bacteria</taxon>
        <taxon>Bacillati</taxon>
        <taxon>Actinomycetota</taxon>
        <taxon>Actinomycetes</taxon>
        <taxon>Pseudonocardiales</taxon>
        <taxon>Pseudonocardiaceae</taxon>
        <taxon>Saccharopolyspora</taxon>
    </lineage>
</organism>
<evidence type="ECO:0000313" key="6">
    <source>
        <dbReference type="Proteomes" id="UP000199398"/>
    </source>
</evidence>
<dbReference type="Pfam" id="PF00440">
    <property type="entry name" value="TetR_N"/>
    <property type="match status" value="1"/>
</dbReference>
<sequence>MSGRGRSGDDTQQQVWEAAVRLFAAQGFHGTGIRELADAAQLSPATLYHYMGTKQDLLFSIMRTCLDRLVMAAERVSADTDRPQAIIASLVHVHVLTHALHRDETTVVDNELGVLDAERRSTIVQIRDRYEEFWRSAVADGCERGVFAVPDQRFARMAVLEMCSGVAKWYSPEGEEELDAIATAHAQLALQLLGVPATRLASTALPEAADVHGLVEEIWHIQLPSMRARATRG</sequence>
<dbReference type="InterPro" id="IPR036271">
    <property type="entry name" value="Tet_transcr_reg_TetR-rel_C_sf"/>
</dbReference>
<dbReference type="PANTHER" id="PTHR30055">
    <property type="entry name" value="HTH-TYPE TRANSCRIPTIONAL REGULATOR RUTR"/>
    <property type="match status" value="1"/>
</dbReference>
<dbReference type="InterPro" id="IPR009057">
    <property type="entry name" value="Homeodomain-like_sf"/>
</dbReference>
<reference evidence="4 7" key="2">
    <citation type="submission" date="2018-10" db="EMBL/GenBank/DDBJ databases">
        <title>Sequencing the genomes of 1000 actinobacteria strains.</title>
        <authorList>
            <person name="Klenk H.-P."/>
        </authorList>
    </citation>
    <scope>NUCLEOTIDE SEQUENCE [LARGE SCALE GENOMIC DNA]</scope>
    <source>
        <strain evidence="4 7">DSM 45119</strain>
    </source>
</reference>
<dbReference type="Gene3D" id="1.10.10.60">
    <property type="entry name" value="Homeodomain-like"/>
    <property type="match status" value="1"/>
</dbReference>
<dbReference type="OrthoDB" id="9779746at2"/>
<dbReference type="Proteomes" id="UP000199398">
    <property type="component" value="Unassembled WGS sequence"/>
</dbReference>
<dbReference type="InterPro" id="IPR001647">
    <property type="entry name" value="HTH_TetR"/>
</dbReference>
<dbReference type="SUPFAM" id="SSF46689">
    <property type="entry name" value="Homeodomain-like"/>
    <property type="match status" value="1"/>
</dbReference>
<dbReference type="PROSITE" id="PS50977">
    <property type="entry name" value="HTH_TETR_2"/>
    <property type="match status" value="1"/>
</dbReference>
<dbReference type="RefSeq" id="WP_093153240.1">
    <property type="nucleotide sequence ID" value="NZ_FOUP01000005.1"/>
</dbReference>
<feature type="domain" description="HTH tetR-type" evidence="3">
    <location>
        <begin position="9"/>
        <end position="69"/>
    </location>
</feature>
<proteinExistence type="predicted"/>
<keyword evidence="1 2" id="KW-0238">DNA-binding</keyword>
<evidence type="ECO:0000256" key="2">
    <source>
        <dbReference type="PROSITE-ProRule" id="PRU00335"/>
    </source>
</evidence>
<dbReference type="SUPFAM" id="SSF48498">
    <property type="entry name" value="Tetracyclin repressor-like, C-terminal domain"/>
    <property type="match status" value="1"/>
</dbReference>
<evidence type="ECO:0000313" key="4">
    <source>
        <dbReference type="EMBL" id="RKT83221.1"/>
    </source>
</evidence>
<evidence type="ECO:0000256" key="1">
    <source>
        <dbReference type="ARBA" id="ARBA00023125"/>
    </source>
</evidence>
<reference evidence="5 6" key="1">
    <citation type="submission" date="2016-10" db="EMBL/GenBank/DDBJ databases">
        <authorList>
            <person name="de Groot N.N."/>
        </authorList>
    </citation>
    <scope>NUCLEOTIDE SEQUENCE [LARGE SCALE GENOMIC DNA]</scope>
    <source>
        <strain evidence="5 6">CPCC 201259</strain>
    </source>
</reference>
<keyword evidence="7" id="KW-1185">Reference proteome</keyword>
<dbReference type="PANTHER" id="PTHR30055:SF200">
    <property type="entry name" value="HTH-TYPE TRANSCRIPTIONAL REPRESSOR BDCR"/>
    <property type="match status" value="1"/>
</dbReference>
<dbReference type="Proteomes" id="UP000270697">
    <property type="component" value="Unassembled WGS sequence"/>
</dbReference>
<dbReference type="EMBL" id="RBXX01000002">
    <property type="protein sequence ID" value="RKT83221.1"/>
    <property type="molecule type" value="Genomic_DNA"/>
</dbReference>